<dbReference type="SUPFAM" id="SSF55874">
    <property type="entry name" value="ATPase domain of HSP90 chaperone/DNA topoisomerase II/histidine kinase"/>
    <property type="match status" value="1"/>
</dbReference>
<keyword evidence="1" id="KW-0812">Transmembrane</keyword>
<organism evidence="3 4">
    <name type="scientific">Aquimarina algicola</name>
    <dbReference type="NCBI Taxonomy" id="2589995"/>
    <lineage>
        <taxon>Bacteria</taxon>
        <taxon>Pseudomonadati</taxon>
        <taxon>Bacteroidota</taxon>
        <taxon>Flavobacteriia</taxon>
        <taxon>Flavobacteriales</taxon>
        <taxon>Flavobacteriaceae</taxon>
        <taxon>Aquimarina</taxon>
    </lineage>
</organism>
<dbReference type="GO" id="GO:0016020">
    <property type="term" value="C:membrane"/>
    <property type="evidence" value="ECO:0007669"/>
    <property type="project" value="InterPro"/>
</dbReference>
<reference evidence="3 4" key="1">
    <citation type="submission" date="2019-06" db="EMBL/GenBank/DDBJ databases">
        <authorList>
            <person name="Meng X."/>
        </authorList>
    </citation>
    <scope>NUCLEOTIDE SEQUENCE [LARGE SCALE GENOMIC DNA]</scope>
    <source>
        <strain evidence="3 4">M625</strain>
    </source>
</reference>
<feature type="domain" description="Signal transduction histidine kinase internal region" evidence="2">
    <location>
        <begin position="150"/>
        <end position="229"/>
    </location>
</feature>
<dbReference type="PANTHER" id="PTHR34220:SF7">
    <property type="entry name" value="SENSOR HISTIDINE KINASE YPDA"/>
    <property type="match status" value="1"/>
</dbReference>
<dbReference type="PANTHER" id="PTHR34220">
    <property type="entry name" value="SENSOR HISTIDINE KINASE YPDA"/>
    <property type="match status" value="1"/>
</dbReference>
<dbReference type="Gene3D" id="3.30.565.10">
    <property type="entry name" value="Histidine kinase-like ATPase, C-terminal domain"/>
    <property type="match status" value="1"/>
</dbReference>
<dbReference type="EMBL" id="VFWZ01000007">
    <property type="protein sequence ID" value="TPN83347.1"/>
    <property type="molecule type" value="Genomic_DNA"/>
</dbReference>
<dbReference type="InterPro" id="IPR010559">
    <property type="entry name" value="Sig_transdc_His_kin_internal"/>
</dbReference>
<name>A0A504IY05_9FLAO</name>
<proteinExistence type="predicted"/>
<feature type="transmembrane region" description="Helical" evidence="1">
    <location>
        <begin position="7"/>
        <end position="27"/>
    </location>
</feature>
<gene>
    <name evidence="3" type="ORF">FHK87_19185</name>
</gene>
<dbReference type="Proteomes" id="UP000315540">
    <property type="component" value="Unassembled WGS sequence"/>
</dbReference>
<dbReference type="RefSeq" id="WP_140595400.1">
    <property type="nucleotide sequence ID" value="NZ_VFWZ01000007.1"/>
</dbReference>
<dbReference type="GO" id="GO:0000155">
    <property type="term" value="F:phosphorelay sensor kinase activity"/>
    <property type="evidence" value="ECO:0007669"/>
    <property type="project" value="InterPro"/>
</dbReference>
<protein>
    <recommendedName>
        <fullName evidence="2">Signal transduction histidine kinase internal region domain-containing protein</fullName>
    </recommendedName>
</protein>
<dbReference type="Pfam" id="PF06580">
    <property type="entry name" value="His_kinase"/>
    <property type="match status" value="1"/>
</dbReference>
<feature type="transmembrane region" description="Helical" evidence="1">
    <location>
        <begin position="39"/>
        <end position="56"/>
    </location>
</feature>
<evidence type="ECO:0000256" key="1">
    <source>
        <dbReference type="SAM" id="Phobius"/>
    </source>
</evidence>
<keyword evidence="4" id="KW-1185">Reference proteome</keyword>
<dbReference type="InterPro" id="IPR036890">
    <property type="entry name" value="HATPase_C_sf"/>
</dbReference>
<feature type="transmembrane region" description="Helical" evidence="1">
    <location>
        <begin position="110"/>
        <end position="127"/>
    </location>
</feature>
<accession>A0A504IY05</accession>
<dbReference type="OrthoDB" id="9809908at2"/>
<evidence type="ECO:0000259" key="2">
    <source>
        <dbReference type="Pfam" id="PF06580"/>
    </source>
</evidence>
<dbReference type="InterPro" id="IPR050640">
    <property type="entry name" value="Bact_2-comp_sensor_kinase"/>
</dbReference>
<keyword evidence="1" id="KW-1133">Transmembrane helix</keyword>
<feature type="transmembrane region" description="Helical" evidence="1">
    <location>
        <begin position="68"/>
        <end position="90"/>
    </location>
</feature>
<evidence type="ECO:0000313" key="3">
    <source>
        <dbReference type="EMBL" id="TPN83347.1"/>
    </source>
</evidence>
<comment type="caution">
    <text evidence="3">The sequence shown here is derived from an EMBL/GenBank/DDBJ whole genome shotgun (WGS) entry which is preliminary data.</text>
</comment>
<dbReference type="AlphaFoldDB" id="A0A504IY05"/>
<sequence length="342" mass="40792">MNFNKKTLFTHIVFWIIVFLFYVFASTSSELFEQSVETTLLKFPLLMIASYSFNNWQVPAFLKQRKYLAFVISMAFMIIILVFLFRMIGYYHLDKYCSEGPYPLISFVDFPYYMFSFHFPALLMYFFKTNKEQEYEREKIHQLEKEKIATELKYLKAQLNPHFLFNTLNNLYSYVITKSPKAPDMVLQLSEILDYILYRSQQPSVPLIEEINTIENYIALEQIKYGERLQVIFHENLSKNRISIAPLLLLSIVENAFKHGVREHIIKPKIKIELQQYDSEIIFCVWNTNMDTEHDNDPDNYKNGIGLTNIKRQLDLLYPQKHKLEIDESYSFFNLKLILKID</sequence>
<keyword evidence="1" id="KW-0472">Membrane</keyword>
<evidence type="ECO:0000313" key="4">
    <source>
        <dbReference type="Proteomes" id="UP000315540"/>
    </source>
</evidence>